<feature type="transmembrane region" description="Helical" evidence="6">
    <location>
        <begin position="221"/>
        <end position="250"/>
    </location>
</feature>
<keyword evidence="1" id="KW-0479">Metal-binding</keyword>
<dbReference type="EMBL" id="CAHIKZ030004081">
    <property type="protein sequence ID" value="CAE1306850.1"/>
    <property type="molecule type" value="Genomic_DNA"/>
</dbReference>
<keyword evidence="6" id="KW-0472">Membrane</keyword>
<dbReference type="GO" id="GO:0004722">
    <property type="term" value="F:protein serine/threonine phosphatase activity"/>
    <property type="evidence" value="ECO:0007669"/>
    <property type="project" value="UniProtKB-EC"/>
</dbReference>
<keyword evidence="9" id="KW-1185">Reference proteome</keyword>
<dbReference type="EC" id="3.1.3.16" evidence="8"/>
<evidence type="ECO:0000256" key="3">
    <source>
        <dbReference type="ARBA" id="ARBA00022912"/>
    </source>
</evidence>
<keyword evidence="3 4" id="KW-0904">Protein phosphatase</keyword>
<evidence type="ECO:0000313" key="8">
    <source>
        <dbReference type="EMBL" id="CAE1306850.1"/>
    </source>
</evidence>
<name>A0A812DSD1_ACAPH</name>
<feature type="transmembrane region" description="Helical" evidence="6">
    <location>
        <begin position="12"/>
        <end position="38"/>
    </location>
</feature>
<dbReference type="PROSITE" id="PS51746">
    <property type="entry name" value="PPM_2"/>
    <property type="match status" value="1"/>
</dbReference>
<dbReference type="Pfam" id="PF00481">
    <property type="entry name" value="PP2C"/>
    <property type="match status" value="1"/>
</dbReference>
<dbReference type="Gene3D" id="3.60.40.10">
    <property type="entry name" value="PPM-type phosphatase domain"/>
    <property type="match status" value="1"/>
</dbReference>
<dbReference type="InterPro" id="IPR001932">
    <property type="entry name" value="PPM-type_phosphatase-like_dom"/>
</dbReference>
<dbReference type="CDD" id="cd00143">
    <property type="entry name" value="PP2Cc"/>
    <property type="match status" value="1"/>
</dbReference>
<organism evidence="8 9">
    <name type="scientific">Acanthosepion pharaonis</name>
    <name type="common">Pharaoh cuttlefish</name>
    <name type="synonym">Sepia pharaonis</name>
    <dbReference type="NCBI Taxonomy" id="158019"/>
    <lineage>
        <taxon>Eukaryota</taxon>
        <taxon>Metazoa</taxon>
        <taxon>Spiralia</taxon>
        <taxon>Lophotrochozoa</taxon>
        <taxon>Mollusca</taxon>
        <taxon>Cephalopoda</taxon>
        <taxon>Coleoidea</taxon>
        <taxon>Decapodiformes</taxon>
        <taxon>Sepiida</taxon>
        <taxon>Sepiina</taxon>
        <taxon>Sepiidae</taxon>
        <taxon>Acanthosepion</taxon>
    </lineage>
</organism>
<feature type="transmembrane region" description="Helical" evidence="6">
    <location>
        <begin position="171"/>
        <end position="190"/>
    </location>
</feature>
<dbReference type="PANTHER" id="PTHR13832">
    <property type="entry name" value="PROTEIN PHOSPHATASE 2C"/>
    <property type="match status" value="1"/>
</dbReference>
<comment type="similarity">
    <text evidence="4">Belongs to the PP2C family.</text>
</comment>
<evidence type="ECO:0000256" key="4">
    <source>
        <dbReference type="RuleBase" id="RU003465"/>
    </source>
</evidence>
<evidence type="ECO:0000256" key="1">
    <source>
        <dbReference type="ARBA" id="ARBA00022723"/>
    </source>
</evidence>
<dbReference type="SUPFAM" id="SSF81606">
    <property type="entry name" value="PP2C-like"/>
    <property type="match status" value="1"/>
</dbReference>
<protein>
    <submittedName>
        <fullName evidence="8">ILKAP</fullName>
        <ecNumber evidence="8">3.1.3.16</ecNumber>
    </submittedName>
</protein>
<dbReference type="InterPro" id="IPR000222">
    <property type="entry name" value="PP2C_BS"/>
</dbReference>
<keyword evidence="6" id="KW-1133">Transmembrane helix</keyword>
<evidence type="ECO:0000256" key="2">
    <source>
        <dbReference type="ARBA" id="ARBA00022801"/>
    </source>
</evidence>
<dbReference type="PANTHER" id="PTHR13832:SF699">
    <property type="entry name" value="INTEGRIN-LINKED KINASE-ASSOCIATED SERINE_THREONINE PHOSPHATASE 2C"/>
    <property type="match status" value="1"/>
</dbReference>
<dbReference type="InterPro" id="IPR036457">
    <property type="entry name" value="PPM-type-like_dom_sf"/>
</dbReference>
<dbReference type="SMART" id="SM00332">
    <property type="entry name" value="PP2Cc"/>
    <property type="match status" value="1"/>
</dbReference>
<sequence length="665" mass="75596">MSFFPSHTINNTLSFLLLPSTIFFLSCTIQNILSFLYHQKYSGCYEKERICFHCLTIRDILSLFVVPSVTFFPCLSSHPRHSFLVCRPIRDILSLFVVPSATLFHCLSSHPQHYFIVCCPIHDILVCRPIRNIISLFVVPFTTFFLSSHPRHSFLVYRPIRDILVCRPIRNILYLFVVPYVTFFTCLLSHPQHFCLSSHPRHSSLFFPIRNILVCRPIHDILYLFVVPSMTFFTCLLSCMLHSLLVCHPIHDILVCCPIRNIFVCRPIRDILYLFVIPFTAFLFVVPSATFLFVVLYMTFFTCLSSHSRHSCLLSHPQHTSGCQPVPQSEHVVSPTNGEKGKEQKLKRKATDTSCDDTSPTVAKHRLTVNYALKGYVKELKGEREEMQDAHVVIDDYAAQFENLQPSVFRMALYGVFDGHGGARAAGFASENLHVNLRTGFPKGGEVRQIEKEIKKCLIEAYKKTDAEYLKVAAKNKPAWKDGTTATVILCLNDTMYISNLGDSKAILCRYKEDAQQYVPVPLTTNHNPTVYEERIRIQKAGGHVKDGRVMGMLEISRSLGDGQYKNHGVTCLPDVRKCQLTENDRFVVIACDGLWKCFSPSECIQFICDILEDDTIEGTKSRTFNEVRYETACQRLVSEAVLRLTADNVTVLIVAISKLSGTLS</sequence>
<evidence type="ECO:0000313" key="9">
    <source>
        <dbReference type="Proteomes" id="UP000597762"/>
    </source>
</evidence>
<evidence type="ECO:0000256" key="6">
    <source>
        <dbReference type="SAM" id="Phobius"/>
    </source>
</evidence>
<dbReference type="InterPro" id="IPR015655">
    <property type="entry name" value="PP2C"/>
</dbReference>
<feature type="region of interest" description="Disordered" evidence="5">
    <location>
        <begin position="320"/>
        <end position="358"/>
    </location>
</feature>
<dbReference type="OrthoDB" id="10264738at2759"/>
<dbReference type="AlphaFoldDB" id="A0A812DSD1"/>
<dbReference type="FunFam" id="3.60.40.10:FF:000156">
    <property type="entry name" value="Integrin-linked kinase-associated serine/threonine phosphatase 2C"/>
    <property type="match status" value="1"/>
</dbReference>
<dbReference type="GO" id="GO:0046872">
    <property type="term" value="F:metal ion binding"/>
    <property type="evidence" value="ECO:0007669"/>
    <property type="project" value="UniProtKB-KW"/>
</dbReference>
<feature type="domain" description="PPM-type phosphatase" evidence="7">
    <location>
        <begin position="374"/>
        <end position="657"/>
    </location>
</feature>
<accession>A0A812DSD1</accession>
<evidence type="ECO:0000256" key="5">
    <source>
        <dbReference type="SAM" id="MobiDB-lite"/>
    </source>
</evidence>
<keyword evidence="6" id="KW-0812">Transmembrane</keyword>
<comment type="caution">
    <text evidence="8">The sequence shown here is derived from an EMBL/GenBank/DDBJ whole genome shotgun (WGS) entry which is preliminary data.</text>
</comment>
<gene>
    <name evidence="8" type="ORF">SPHA_59025</name>
</gene>
<feature type="transmembrane region" description="Helical" evidence="6">
    <location>
        <begin position="271"/>
        <end position="300"/>
    </location>
</feature>
<reference evidence="8" key="1">
    <citation type="submission" date="2021-01" db="EMBL/GenBank/DDBJ databases">
        <authorList>
            <person name="Li R."/>
            <person name="Bekaert M."/>
        </authorList>
    </citation>
    <scope>NUCLEOTIDE SEQUENCE</scope>
    <source>
        <strain evidence="8">Farmed</strain>
    </source>
</reference>
<proteinExistence type="inferred from homology"/>
<dbReference type="Proteomes" id="UP000597762">
    <property type="component" value="Unassembled WGS sequence"/>
</dbReference>
<dbReference type="PROSITE" id="PS01032">
    <property type="entry name" value="PPM_1"/>
    <property type="match status" value="1"/>
</dbReference>
<keyword evidence="2 4" id="KW-0378">Hydrolase</keyword>
<evidence type="ECO:0000259" key="7">
    <source>
        <dbReference type="PROSITE" id="PS51746"/>
    </source>
</evidence>